<reference evidence="1" key="1">
    <citation type="submission" date="2018-11" db="EMBL/GenBank/DDBJ databases">
        <authorList>
            <consortium name="Pathogen Informatics"/>
        </authorList>
    </citation>
    <scope>NUCLEOTIDE SEQUENCE</scope>
</reference>
<evidence type="ECO:0000313" key="2">
    <source>
        <dbReference type="Proteomes" id="UP000784294"/>
    </source>
</evidence>
<gene>
    <name evidence="1" type="ORF">PXEA_LOCUS34505</name>
</gene>
<proteinExistence type="predicted"/>
<comment type="caution">
    <text evidence="1">The sequence shown here is derived from an EMBL/GenBank/DDBJ whole genome shotgun (WGS) entry which is preliminary data.</text>
</comment>
<accession>A0A3S5AN42</accession>
<sequence length="95" mass="10962">MQSHRSGWIMTSTRPDMLTTNTNGHVCNIAYPLACLCVSGSGDHFGTLDWCWPIPRARRYYFAVRRYATDQLSQKVVAFSQSRPSFVENMIFRRP</sequence>
<protein>
    <submittedName>
        <fullName evidence="1">Uncharacterized protein</fullName>
    </submittedName>
</protein>
<name>A0A3S5AN42_9PLAT</name>
<dbReference type="Proteomes" id="UP000784294">
    <property type="component" value="Unassembled WGS sequence"/>
</dbReference>
<dbReference type="AlphaFoldDB" id="A0A3S5AN42"/>
<evidence type="ECO:0000313" key="1">
    <source>
        <dbReference type="EMBL" id="VEL41065.1"/>
    </source>
</evidence>
<dbReference type="EMBL" id="CAAALY010267712">
    <property type="protein sequence ID" value="VEL41065.1"/>
    <property type="molecule type" value="Genomic_DNA"/>
</dbReference>
<organism evidence="1 2">
    <name type="scientific">Protopolystoma xenopodis</name>
    <dbReference type="NCBI Taxonomy" id="117903"/>
    <lineage>
        <taxon>Eukaryota</taxon>
        <taxon>Metazoa</taxon>
        <taxon>Spiralia</taxon>
        <taxon>Lophotrochozoa</taxon>
        <taxon>Platyhelminthes</taxon>
        <taxon>Monogenea</taxon>
        <taxon>Polyopisthocotylea</taxon>
        <taxon>Polystomatidea</taxon>
        <taxon>Polystomatidae</taxon>
        <taxon>Protopolystoma</taxon>
    </lineage>
</organism>
<keyword evidence="2" id="KW-1185">Reference proteome</keyword>